<gene>
    <name evidence="1" type="ORF">LGLO00237_LOCUS31233</name>
</gene>
<accession>A0A7S4DYR9</accession>
<dbReference type="AlphaFoldDB" id="A0A7S4DYR9"/>
<sequence>MVALVLERIDEKTMARHCARVLRFAMNSTLCRPRCTRYHILRVLFSNPRFVAGMEGKVSINDLRDRKGWTVVFGAMYHTPPRLPTRPTKNVQLLIDAKASVNQFNDDGRFNPLLYYATRVTQNPDHYYSNALFFLLVNKADVLVRDEKGRTPLQILLEVEYETLSTRLLKRKTDAALFQNGITATIDRDLAFVHMLHDAVKMAVGLQDTWDEMPRPLRAHHDGTEDIKFEPKSVLLNAAP</sequence>
<name>A0A7S4DYR9_9EUKA</name>
<proteinExistence type="predicted"/>
<organism evidence="1">
    <name type="scientific">Lotharella globosa</name>
    <dbReference type="NCBI Taxonomy" id="91324"/>
    <lineage>
        <taxon>Eukaryota</taxon>
        <taxon>Sar</taxon>
        <taxon>Rhizaria</taxon>
        <taxon>Cercozoa</taxon>
        <taxon>Chlorarachniophyceae</taxon>
        <taxon>Lotharella</taxon>
    </lineage>
</organism>
<dbReference type="InterPro" id="IPR036770">
    <property type="entry name" value="Ankyrin_rpt-contain_sf"/>
</dbReference>
<reference evidence="1" key="1">
    <citation type="submission" date="2021-01" db="EMBL/GenBank/DDBJ databases">
        <authorList>
            <person name="Corre E."/>
            <person name="Pelletier E."/>
            <person name="Niang G."/>
            <person name="Scheremetjew M."/>
            <person name="Finn R."/>
            <person name="Kale V."/>
            <person name="Holt S."/>
            <person name="Cochrane G."/>
            <person name="Meng A."/>
            <person name="Brown T."/>
            <person name="Cohen L."/>
        </authorList>
    </citation>
    <scope>NUCLEOTIDE SEQUENCE</scope>
    <source>
        <strain evidence="1">CCCM811</strain>
    </source>
</reference>
<dbReference type="SUPFAM" id="SSF48403">
    <property type="entry name" value="Ankyrin repeat"/>
    <property type="match status" value="1"/>
</dbReference>
<dbReference type="EMBL" id="HBIV01044504">
    <property type="protein sequence ID" value="CAE0679450.1"/>
    <property type="molecule type" value="Transcribed_RNA"/>
</dbReference>
<evidence type="ECO:0000313" key="1">
    <source>
        <dbReference type="EMBL" id="CAE0679450.1"/>
    </source>
</evidence>
<dbReference type="Gene3D" id="1.25.40.20">
    <property type="entry name" value="Ankyrin repeat-containing domain"/>
    <property type="match status" value="1"/>
</dbReference>
<protein>
    <submittedName>
        <fullName evidence="1">Uncharacterized protein</fullName>
    </submittedName>
</protein>